<keyword evidence="3 5" id="KW-0479">Metal-binding</keyword>
<evidence type="ECO:0000256" key="4">
    <source>
        <dbReference type="ARBA" id="ARBA00023004"/>
    </source>
</evidence>
<dbReference type="Gene3D" id="1.10.8.640">
    <property type="entry name" value="Cytochrome C biogenesis protein"/>
    <property type="match status" value="1"/>
</dbReference>
<keyword evidence="5" id="KW-0812">Transmembrane</keyword>
<sequence length="164" mass="17841">MNRIVIIFTLILALMGPAFSVEPDEVLQDPLLEQRARSISAGLRCLVCQNQSIDDSDADLAKDLRIVVRERLLAGDADSEVLEYVVARYGEFVLLKPTFAGHNLVLWLTAPILFVIGALALISVQRNRKSKLAALSKEEEATLAKLLGSEGDNNGGGDEPKGRV</sequence>
<dbReference type="InterPro" id="IPR005616">
    <property type="entry name" value="CcmH/CycL/Ccl2/NrfF_N"/>
</dbReference>
<keyword evidence="5" id="KW-0732">Signal</keyword>
<gene>
    <name evidence="7" type="ORF">GCM10007879_22160</name>
</gene>
<evidence type="ECO:0000313" key="7">
    <source>
        <dbReference type="EMBL" id="GLQ17967.1"/>
    </source>
</evidence>
<dbReference type="PANTHER" id="PTHR47601">
    <property type="match status" value="1"/>
</dbReference>
<dbReference type="Proteomes" id="UP001161405">
    <property type="component" value="Unassembled WGS sequence"/>
</dbReference>
<protein>
    <recommendedName>
        <fullName evidence="5">Cytochrome c-type biogenesis protein</fullName>
    </recommendedName>
</protein>
<feature type="domain" description="CcmH/CycL/Ccl2/NrfF N-terminal" evidence="6">
    <location>
        <begin position="9"/>
        <end position="147"/>
    </location>
</feature>
<reference evidence="7" key="1">
    <citation type="journal article" date="2014" name="Int. J. Syst. Evol. Microbiol.">
        <title>Complete genome of a new Firmicutes species belonging to the dominant human colonic microbiota ('Ruminococcus bicirculans') reveals two chromosomes and a selective capacity to utilize plant glucans.</title>
        <authorList>
            <consortium name="NISC Comparative Sequencing Program"/>
            <person name="Wegmann U."/>
            <person name="Louis P."/>
            <person name="Goesmann A."/>
            <person name="Henrissat B."/>
            <person name="Duncan S.H."/>
            <person name="Flint H.J."/>
        </authorList>
    </citation>
    <scope>NUCLEOTIDE SEQUENCE</scope>
    <source>
        <strain evidence="7">NBRC 107169</strain>
    </source>
</reference>
<name>A0ABQ5US30_9HYPH</name>
<keyword evidence="2 5" id="KW-0349">Heme</keyword>
<keyword evidence="4 5" id="KW-0408">Iron</keyword>
<evidence type="ECO:0000256" key="5">
    <source>
        <dbReference type="RuleBase" id="RU364112"/>
    </source>
</evidence>
<evidence type="ECO:0000313" key="8">
    <source>
        <dbReference type="Proteomes" id="UP001161405"/>
    </source>
</evidence>
<dbReference type="PANTHER" id="PTHR47601:SF1">
    <property type="entry name" value="CYTOCHROME C-TYPE BIOGENESIS CCMH-LIKE MITOCHONDRIAL PROTEIN"/>
    <property type="match status" value="1"/>
</dbReference>
<organism evidence="7 8">
    <name type="scientific">Maritalea porphyrae</name>
    <dbReference type="NCBI Taxonomy" id="880732"/>
    <lineage>
        <taxon>Bacteria</taxon>
        <taxon>Pseudomonadati</taxon>
        <taxon>Pseudomonadota</taxon>
        <taxon>Alphaproteobacteria</taxon>
        <taxon>Hyphomicrobiales</taxon>
        <taxon>Devosiaceae</taxon>
        <taxon>Maritalea</taxon>
    </lineage>
</organism>
<dbReference type="Pfam" id="PF03918">
    <property type="entry name" value="CcmH"/>
    <property type="match status" value="1"/>
</dbReference>
<keyword evidence="5" id="KW-1133">Transmembrane helix</keyword>
<evidence type="ECO:0000256" key="3">
    <source>
        <dbReference type="ARBA" id="ARBA00022723"/>
    </source>
</evidence>
<comment type="function">
    <text evidence="5">Possible subunit of a heme lyase.</text>
</comment>
<dbReference type="InterPro" id="IPR038297">
    <property type="entry name" value="CcmH/CycL/NrfF/Ccl2_sf"/>
</dbReference>
<evidence type="ECO:0000256" key="2">
    <source>
        <dbReference type="ARBA" id="ARBA00022617"/>
    </source>
</evidence>
<proteinExistence type="inferred from homology"/>
<evidence type="ECO:0000259" key="6">
    <source>
        <dbReference type="Pfam" id="PF03918"/>
    </source>
</evidence>
<keyword evidence="5" id="KW-0472">Membrane</keyword>
<feature type="transmembrane region" description="Helical" evidence="5">
    <location>
        <begin position="104"/>
        <end position="124"/>
    </location>
</feature>
<comment type="similarity">
    <text evidence="1 5">Belongs to the CcmH/CycL/Ccl2/NrfF family.</text>
</comment>
<dbReference type="RefSeq" id="WP_284364494.1">
    <property type="nucleotide sequence ID" value="NZ_BSNI01000002.1"/>
</dbReference>
<comment type="caution">
    <text evidence="7">The sequence shown here is derived from an EMBL/GenBank/DDBJ whole genome shotgun (WGS) entry which is preliminary data.</text>
</comment>
<dbReference type="EMBL" id="BSNI01000002">
    <property type="protein sequence ID" value="GLQ17967.1"/>
    <property type="molecule type" value="Genomic_DNA"/>
</dbReference>
<evidence type="ECO:0000256" key="1">
    <source>
        <dbReference type="ARBA" id="ARBA00010342"/>
    </source>
</evidence>
<dbReference type="CDD" id="cd16378">
    <property type="entry name" value="CcmH_N"/>
    <property type="match status" value="1"/>
</dbReference>
<keyword evidence="8" id="KW-1185">Reference proteome</keyword>
<accession>A0ABQ5US30</accession>
<reference evidence="7" key="2">
    <citation type="submission" date="2023-01" db="EMBL/GenBank/DDBJ databases">
        <title>Draft genome sequence of Maritalea porphyrae strain NBRC 107169.</title>
        <authorList>
            <person name="Sun Q."/>
            <person name="Mori K."/>
        </authorList>
    </citation>
    <scope>NUCLEOTIDE SEQUENCE</scope>
    <source>
        <strain evidence="7">NBRC 107169</strain>
    </source>
</reference>